<dbReference type="AlphaFoldDB" id="A0A6I6ER31"/>
<dbReference type="PROSITE" id="PS01236">
    <property type="entry name" value="PDXT_SNO_1"/>
    <property type="match status" value="1"/>
</dbReference>
<dbReference type="PIRSF" id="PIRSF005639">
    <property type="entry name" value="Glut_amidoT_SNO"/>
    <property type="match status" value="1"/>
</dbReference>
<dbReference type="SUPFAM" id="SSF52317">
    <property type="entry name" value="Class I glutamine amidotransferase-like"/>
    <property type="match status" value="1"/>
</dbReference>
<evidence type="ECO:0000313" key="14">
    <source>
        <dbReference type="Proteomes" id="UP000422764"/>
    </source>
</evidence>
<dbReference type="EC" id="3.5.1.2" evidence="10"/>
<evidence type="ECO:0000256" key="3">
    <source>
        <dbReference type="ARBA" id="ARBA00022898"/>
    </source>
</evidence>
<dbReference type="GO" id="GO:0036381">
    <property type="term" value="F:pyridoxal 5'-phosphate synthase (glutamine hydrolysing) activity"/>
    <property type="evidence" value="ECO:0007669"/>
    <property type="project" value="UniProtKB-UniRule"/>
</dbReference>
<comment type="subunit">
    <text evidence="9 10">In the presence of PdxS, forms a dodecamer of heterodimers. Only shows activity in the heterodimer.</text>
</comment>
<keyword evidence="4 10" id="KW-0315">Glutamine amidotransferase</keyword>
<keyword evidence="14" id="KW-1185">Reference proteome</keyword>
<dbReference type="PANTHER" id="PTHR31559:SF0">
    <property type="entry name" value="PYRIDOXAL 5'-PHOSPHATE SYNTHASE SUBUNIT SNO1-RELATED"/>
    <property type="match status" value="1"/>
</dbReference>
<evidence type="ECO:0000256" key="2">
    <source>
        <dbReference type="ARBA" id="ARBA00022801"/>
    </source>
</evidence>
<accession>A0A6I6ER31</accession>
<feature type="binding site" evidence="10 12">
    <location>
        <begin position="48"/>
        <end position="50"/>
    </location>
    <ligand>
        <name>L-glutamine</name>
        <dbReference type="ChEBI" id="CHEBI:58359"/>
    </ligand>
</feature>
<feature type="active site" description="Nucleophile" evidence="10 11">
    <location>
        <position position="80"/>
    </location>
</feature>
<dbReference type="HAMAP" id="MF_01615">
    <property type="entry name" value="PdxT"/>
    <property type="match status" value="1"/>
</dbReference>
<dbReference type="GO" id="GO:0006543">
    <property type="term" value="P:L-glutamine catabolic process"/>
    <property type="evidence" value="ECO:0007669"/>
    <property type="project" value="UniProtKB-UniRule"/>
</dbReference>
<dbReference type="InterPro" id="IPR021196">
    <property type="entry name" value="PdxT/SNO_CS"/>
</dbReference>
<evidence type="ECO:0000256" key="6">
    <source>
        <dbReference type="ARBA" id="ARBA00047992"/>
    </source>
</evidence>
<organism evidence="13 14">
    <name type="scientific">Clostridium bovifaecis</name>
    <dbReference type="NCBI Taxonomy" id="2184719"/>
    <lineage>
        <taxon>Bacteria</taxon>
        <taxon>Bacillati</taxon>
        <taxon>Bacillota</taxon>
        <taxon>Clostridia</taxon>
        <taxon>Eubacteriales</taxon>
        <taxon>Clostridiaceae</taxon>
        <taxon>Clostridium</taxon>
    </lineage>
</organism>
<dbReference type="InterPro" id="IPR002161">
    <property type="entry name" value="PdxT/SNO"/>
</dbReference>
<dbReference type="UniPathway" id="UPA00245"/>
<dbReference type="GO" id="GO:0005829">
    <property type="term" value="C:cytosol"/>
    <property type="evidence" value="ECO:0007669"/>
    <property type="project" value="TreeGrafter"/>
</dbReference>
<feature type="binding site" evidence="10 12">
    <location>
        <position position="107"/>
    </location>
    <ligand>
        <name>L-glutamine</name>
        <dbReference type="ChEBI" id="CHEBI:58359"/>
    </ligand>
</feature>
<protein>
    <recommendedName>
        <fullName evidence="10">Pyridoxal 5'-phosphate synthase subunit PdxT</fullName>
        <ecNumber evidence="10">4.3.3.6</ecNumber>
    </recommendedName>
    <alternativeName>
        <fullName evidence="10">Pdx2</fullName>
    </alternativeName>
    <alternativeName>
        <fullName evidence="10">Pyridoxal 5'-phosphate synthase glutaminase subunit</fullName>
        <ecNumber evidence="10">3.5.1.2</ecNumber>
    </alternativeName>
</protein>
<evidence type="ECO:0000256" key="9">
    <source>
        <dbReference type="ARBA" id="ARBA00064749"/>
    </source>
</evidence>
<sequence length="190" mass="21418">MLKVGVLDLQGSVKEHIQMLNEIRNVEPIRVKYAHELEKIDGLIIPGGESTAIGKLLKEFNIHDLLKKRIKEGMPVWGTCAGMILLAKNIEGNEEAHLGVMDITVRRNAYGGQLHSFMIEKVVPSISDNPIPLGFIRAPYIIKVGEKVEILEEIDGHIVAARQKNMLATSFHPELTLDKTVHKYFIERFF</sequence>
<evidence type="ECO:0000256" key="11">
    <source>
        <dbReference type="PIRSR" id="PIRSR005639-1"/>
    </source>
</evidence>
<name>A0A6I6ER31_9CLOT</name>
<feature type="binding site" evidence="10 12">
    <location>
        <begin position="136"/>
        <end position="137"/>
    </location>
    <ligand>
        <name>L-glutamine</name>
        <dbReference type="ChEBI" id="CHEBI:58359"/>
    </ligand>
</feature>
<feature type="active site" description="Charge relay system" evidence="10 11">
    <location>
        <position position="172"/>
    </location>
</feature>
<evidence type="ECO:0000256" key="5">
    <source>
        <dbReference type="ARBA" id="ARBA00023239"/>
    </source>
</evidence>
<dbReference type="FunFam" id="3.40.50.880:FF:000010">
    <property type="entry name" value="uncharacterized protein LOC100176842 isoform X2"/>
    <property type="match status" value="1"/>
</dbReference>
<comment type="catalytic activity">
    <reaction evidence="6 10">
        <text>aldehydo-D-ribose 5-phosphate + D-glyceraldehyde 3-phosphate + L-glutamine = pyridoxal 5'-phosphate + L-glutamate + phosphate + 3 H2O + H(+)</text>
        <dbReference type="Rhea" id="RHEA:31507"/>
        <dbReference type="ChEBI" id="CHEBI:15377"/>
        <dbReference type="ChEBI" id="CHEBI:15378"/>
        <dbReference type="ChEBI" id="CHEBI:29985"/>
        <dbReference type="ChEBI" id="CHEBI:43474"/>
        <dbReference type="ChEBI" id="CHEBI:58273"/>
        <dbReference type="ChEBI" id="CHEBI:58359"/>
        <dbReference type="ChEBI" id="CHEBI:59776"/>
        <dbReference type="ChEBI" id="CHEBI:597326"/>
        <dbReference type="EC" id="4.3.3.6"/>
    </reaction>
</comment>
<dbReference type="GO" id="GO:0004359">
    <property type="term" value="F:glutaminase activity"/>
    <property type="evidence" value="ECO:0007669"/>
    <property type="project" value="UniProtKB-UniRule"/>
</dbReference>
<comment type="pathway">
    <text evidence="10">Cofactor biosynthesis; pyridoxal 5'-phosphate biosynthesis.</text>
</comment>
<evidence type="ECO:0000256" key="8">
    <source>
        <dbReference type="ARBA" id="ARBA00054599"/>
    </source>
</evidence>
<dbReference type="NCBIfam" id="TIGR03800">
    <property type="entry name" value="PLP_synth_Pdx2"/>
    <property type="match status" value="1"/>
</dbReference>
<dbReference type="Proteomes" id="UP000422764">
    <property type="component" value="Chromosome"/>
</dbReference>
<comment type="catalytic activity">
    <reaction evidence="7 10">
        <text>L-glutamine + H2O = L-glutamate + NH4(+)</text>
        <dbReference type="Rhea" id="RHEA:15889"/>
        <dbReference type="ChEBI" id="CHEBI:15377"/>
        <dbReference type="ChEBI" id="CHEBI:28938"/>
        <dbReference type="ChEBI" id="CHEBI:29985"/>
        <dbReference type="ChEBI" id="CHEBI:58359"/>
        <dbReference type="EC" id="3.5.1.2"/>
    </reaction>
</comment>
<keyword evidence="3 10" id="KW-0663">Pyridoxal phosphate</keyword>
<dbReference type="GO" id="GO:1903600">
    <property type="term" value="C:glutaminase complex"/>
    <property type="evidence" value="ECO:0007669"/>
    <property type="project" value="TreeGrafter"/>
</dbReference>
<evidence type="ECO:0000256" key="4">
    <source>
        <dbReference type="ARBA" id="ARBA00022962"/>
    </source>
</evidence>
<dbReference type="PROSITE" id="PS51130">
    <property type="entry name" value="PDXT_SNO_2"/>
    <property type="match status" value="1"/>
</dbReference>
<feature type="active site" description="Charge relay system" evidence="10 11">
    <location>
        <position position="174"/>
    </location>
</feature>
<dbReference type="PANTHER" id="PTHR31559">
    <property type="entry name" value="PYRIDOXAL 5'-PHOSPHATE SYNTHASE SUBUNIT SNO"/>
    <property type="match status" value="1"/>
</dbReference>
<dbReference type="Gene3D" id="3.40.50.880">
    <property type="match status" value="1"/>
</dbReference>
<keyword evidence="2 10" id="KW-0378">Hydrolase</keyword>
<dbReference type="GO" id="GO:0008614">
    <property type="term" value="P:pyridoxine metabolic process"/>
    <property type="evidence" value="ECO:0007669"/>
    <property type="project" value="TreeGrafter"/>
</dbReference>
<evidence type="ECO:0000313" key="13">
    <source>
        <dbReference type="EMBL" id="QGU96202.1"/>
    </source>
</evidence>
<dbReference type="GO" id="GO:0042823">
    <property type="term" value="P:pyridoxal phosphate biosynthetic process"/>
    <property type="evidence" value="ECO:0007669"/>
    <property type="project" value="UniProtKB-UniRule"/>
</dbReference>
<dbReference type="CDD" id="cd01749">
    <property type="entry name" value="GATase1_PB"/>
    <property type="match status" value="1"/>
</dbReference>
<evidence type="ECO:0000256" key="7">
    <source>
        <dbReference type="ARBA" id="ARBA00049534"/>
    </source>
</evidence>
<evidence type="ECO:0000256" key="1">
    <source>
        <dbReference type="ARBA" id="ARBA00008345"/>
    </source>
</evidence>
<evidence type="ECO:0000256" key="10">
    <source>
        <dbReference type="HAMAP-Rule" id="MF_01615"/>
    </source>
</evidence>
<dbReference type="Pfam" id="PF01174">
    <property type="entry name" value="SNO"/>
    <property type="match status" value="1"/>
</dbReference>
<evidence type="ECO:0000256" key="12">
    <source>
        <dbReference type="PIRSR" id="PIRSR005639-2"/>
    </source>
</evidence>
<proteinExistence type="inferred from homology"/>
<dbReference type="EC" id="4.3.3.6" evidence="10"/>
<reference evidence="13 14" key="1">
    <citation type="submission" date="2019-12" db="EMBL/GenBank/DDBJ databases">
        <title>Genome sequenceing of Clostridium bovifaecis.</title>
        <authorList>
            <person name="Yao Y."/>
        </authorList>
    </citation>
    <scope>NUCLEOTIDE SEQUENCE [LARGE SCALE GENOMIC DNA]</scope>
    <source>
        <strain evidence="13 14">BXX</strain>
    </source>
</reference>
<dbReference type="EMBL" id="CP046522">
    <property type="protein sequence ID" value="QGU96202.1"/>
    <property type="molecule type" value="Genomic_DNA"/>
</dbReference>
<dbReference type="InterPro" id="IPR029062">
    <property type="entry name" value="Class_I_gatase-like"/>
</dbReference>
<dbReference type="PROSITE" id="PS51273">
    <property type="entry name" value="GATASE_TYPE_1"/>
    <property type="match status" value="1"/>
</dbReference>
<comment type="similarity">
    <text evidence="1 10">Belongs to the glutaminase PdxT/SNO family.</text>
</comment>
<keyword evidence="5 10" id="KW-0456">Lyase</keyword>
<gene>
    <name evidence="10 13" type="primary">pdxT</name>
    <name evidence="13" type="ORF">GOM49_14835</name>
</gene>
<comment type="function">
    <text evidence="8 10">Catalyzes the hydrolysis of glutamine to glutamate and ammonia as part of the biosynthesis of pyridoxal 5'-phosphate. The resulting ammonia molecule is channeled to the active site of PdxS.</text>
</comment>